<comment type="caution">
    <text evidence="1">The sequence shown here is derived from an EMBL/GenBank/DDBJ whole genome shotgun (WGS) entry which is preliminary data.</text>
</comment>
<reference evidence="1" key="1">
    <citation type="submission" date="2019-05" db="EMBL/GenBank/DDBJ databases">
        <authorList>
            <person name="Piombo E."/>
        </authorList>
    </citation>
    <scope>NUCLEOTIDE SEQUENCE</scope>
    <source>
        <strain evidence="1">C2S</strain>
    </source>
</reference>
<evidence type="ECO:0000313" key="2">
    <source>
        <dbReference type="Proteomes" id="UP000760494"/>
    </source>
</evidence>
<dbReference type="EMBL" id="CABFJX010000024">
    <property type="protein sequence ID" value="VTT58663.1"/>
    <property type="molecule type" value="Genomic_DNA"/>
</dbReference>
<name>A0A9Q9U516_FUSFU</name>
<proteinExistence type="predicted"/>
<protein>
    <submittedName>
        <fullName evidence="1">Uncharacterized protein</fullName>
    </submittedName>
</protein>
<dbReference type="AlphaFoldDB" id="A0A9Q9U516"/>
<sequence>MDSLDEKSLQALSKTSKQCRIRFGTLFFRQMVFRGHTPALIYRLKTLTYPGKSILPHPLKHVRHASFIFSSPPRPQERDQGLCRQTLNSPKDREATLLADLFGHALAIMPLTSMCIDVEDSHYDQVSKLAHQFIFRRGLDGDRSFVRDQTLKHIRIIIPHLSQGGAYHASTQLCDNIRQSTAPGTLVSLRVNTDIDQSIVAGSGKDTFPNLKRLYAVLDHSTRVWGVIVTDALEILVENGYERLEWLVLDHRQVLRPDNELSIQEGVMIRGVDINDPPDLMVQIVNRHFTTLTHLAITIHKGTLAYLKDLVIRMSKMHGTSKYFEGSWEAFRGYATFASYKNGQDFIELSEWRTGEI</sequence>
<organism evidence="1 2">
    <name type="scientific">Fusarium fujikuroi</name>
    <name type="common">Bakanae and foot rot disease fungus</name>
    <name type="synonym">Gibberella fujikuroi</name>
    <dbReference type="NCBI Taxonomy" id="5127"/>
    <lineage>
        <taxon>Eukaryota</taxon>
        <taxon>Fungi</taxon>
        <taxon>Dikarya</taxon>
        <taxon>Ascomycota</taxon>
        <taxon>Pezizomycotina</taxon>
        <taxon>Sordariomycetes</taxon>
        <taxon>Hypocreomycetidae</taxon>
        <taxon>Hypocreales</taxon>
        <taxon>Nectriaceae</taxon>
        <taxon>Fusarium</taxon>
        <taxon>Fusarium fujikuroi species complex</taxon>
    </lineage>
</organism>
<gene>
    <name evidence="1" type="ORF">C2S_3600</name>
</gene>
<accession>A0A9Q9U516</accession>
<dbReference type="Proteomes" id="UP000760494">
    <property type="component" value="Unassembled WGS sequence"/>
</dbReference>
<evidence type="ECO:0000313" key="1">
    <source>
        <dbReference type="EMBL" id="VTT58663.1"/>
    </source>
</evidence>